<sequence length="140" mass="16051">MALVPNLTDESFAGNLSGVATKYKLFGLEQLATEKEKYFTSAELKKLRLMTEYLNILHGTSFDWRMLELEFDRSSIANLYEIAQIINLLRGLLSDETLIGMWPEIKNAADELERRLKEQARAENIELPPDLEKRLSDDDG</sequence>
<feature type="region of interest" description="Disordered" evidence="1">
    <location>
        <begin position="120"/>
        <end position="140"/>
    </location>
</feature>
<dbReference type="InterPro" id="IPR021145">
    <property type="entry name" value="Portal_protein_SPP1_Gp6-like"/>
</dbReference>
<comment type="caution">
    <text evidence="2">The sequence shown here is derived from an EMBL/GenBank/DDBJ whole genome shotgun (WGS) entry which is preliminary data.</text>
</comment>
<evidence type="ECO:0000256" key="1">
    <source>
        <dbReference type="SAM" id="MobiDB-lite"/>
    </source>
</evidence>
<proteinExistence type="predicted"/>
<dbReference type="Pfam" id="PF05133">
    <property type="entry name" value="SPP1_portal"/>
    <property type="match status" value="1"/>
</dbReference>
<accession>A0A645E4L3</accession>
<reference evidence="2" key="1">
    <citation type="submission" date="2019-08" db="EMBL/GenBank/DDBJ databases">
        <authorList>
            <person name="Kucharzyk K."/>
            <person name="Murdoch R.W."/>
            <person name="Higgins S."/>
            <person name="Loffler F."/>
        </authorList>
    </citation>
    <scope>NUCLEOTIDE SEQUENCE</scope>
</reference>
<gene>
    <name evidence="2" type="ORF">SDC9_143879</name>
</gene>
<dbReference type="EMBL" id="VSSQ01043068">
    <property type="protein sequence ID" value="MPM96714.1"/>
    <property type="molecule type" value="Genomic_DNA"/>
</dbReference>
<organism evidence="2">
    <name type="scientific">bioreactor metagenome</name>
    <dbReference type="NCBI Taxonomy" id="1076179"/>
    <lineage>
        <taxon>unclassified sequences</taxon>
        <taxon>metagenomes</taxon>
        <taxon>ecological metagenomes</taxon>
    </lineage>
</organism>
<evidence type="ECO:0000313" key="2">
    <source>
        <dbReference type="EMBL" id="MPM96714.1"/>
    </source>
</evidence>
<protein>
    <submittedName>
        <fullName evidence="2">Uncharacterized protein</fullName>
    </submittedName>
</protein>
<name>A0A645E4L3_9ZZZZ</name>
<dbReference type="AlphaFoldDB" id="A0A645E4L3"/>